<evidence type="ECO:0000313" key="2">
    <source>
        <dbReference type="EMBL" id="KAK7737123.1"/>
    </source>
</evidence>
<reference evidence="2 3" key="1">
    <citation type="submission" date="2024-02" db="EMBL/GenBank/DDBJ databases">
        <title>De novo assembly and annotation of 12 fungi associated with fruit tree decline syndrome in Ontario, Canada.</title>
        <authorList>
            <person name="Sulman M."/>
            <person name="Ellouze W."/>
            <person name="Ilyukhin E."/>
        </authorList>
    </citation>
    <scope>NUCLEOTIDE SEQUENCE [LARGE SCALE GENOMIC DNA]</scope>
    <source>
        <strain evidence="2 3">M169</strain>
    </source>
</reference>
<keyword evidence="3" id="KW-1185">Reference proteome</keyword>
<dbReference type="Proteomes" id="UP001430848">
    <property type="component" value="Unassembled WGS sequence"/>
</dbReference>
<feature type="compositionally biased region" description="Basic and acidic residues" evidence="1">
    <location>
        <begin position="170"/>
        <end position="184"/>
    </location>
</feature>
<feature type="region of interest" description="Disordered" evidence="1">
    <location>
        <begin position="161"/>
        <end position="184"/>
    </location>
</feature>
<dbReference type="EMBL" id="JAKNSF020000008">
    <property type="protein sequence ID" value="KAK7737123.1"/>
    <property type="molecule type" value="Genomic_DNA"/>
</dbReference>
<gene>
    <name evidence="2" type="ORF">SLS63_002914</name>
</gene>
<evidence type="ECO:0008006" key="4">
    <source>
        <dbReference type="Google" id="ProtNLM"/>
    </source>
</evidence>
<feature type="region of interest" description="Disordered" evidence="1">
    <location>
        <begin position="64"/>
        <end position="110"/>
    </location>
</feature>
<evidence type="ECO:0000313" key="3">
    <source>
        <dbReference type="Proteomes" id="UP001430848"/>
    </source>
</evidence>
<proteinExistence type="predicted"/>
<organism evidence="2 3">
    <name type="scientific">Diaporthe eres</name>
    <name type="common">Phomopsis oblonga</name>
    <dbReference type="NCBI Taxonomy" id="83184"/>
    <lineage>
        <taxon>Eukaryota</taxon>
        <taxon>Fungi</taxon>
        <taxon>Dikarya</taxon>
        <taxon>Ascomycota</taxon>
        <taxon>Pezizomycotina</taxon>
        <taxon>Sordariomycetes</taxon>
        <taxon>Sordariomycetidae</taxon>
        <taxon>Diaporthales</taxon>
        <taxon>Diaporthaceae</taxon>
        <taxon>Diaporthe</taxon>
        <taxon>Diaporthe eres species complex</taxon>
    </lineage>
</organism>
<feature type="compositionally biased region" description="Polar residues" evidence="1">
    <location>
        <begin position="66"/>
        <end position="100"/>
    </location>
</feature>
<accession>A0ABR1PHT3</accession>
<name>A0ABR1PHT3_DIAER</name>
<sequence length="184" mass="20270">MCPRLLLTCRDAWDRVDDDVQALTRQEIHKLYPLRAVAQDTSVADMEIACDAAVTVAEAYNKAVPESTSEGKSSPLASSSTLDPDTAHSSRQSTPSSNDTRLVPAKAAKAKWEHDEIQRMVELKASGLRHRDVATRLGRGQGSVENKYGRIMHNDEWKNYSTSFGASLRPNEKETEKGSESPSP</sequence>
<comment type="caution">
    <text evidence="2">The sequence shown here is derived from an EMBL/GenBank/DDBJ whole genome shotgun (WGS) entry which is preliminary data.</text>
</comment>
<protein>
    <recommendedName>
        <fullName evidence="4">Myb-like domain-containing protein</fullName>
    </recommendedName>
</protein>
<evidence type="ECO:0000256" key="1">
    <source>
        <dbReference type="SAM" id="MobiDB-lite"/>
    </source>
</evidence>